<comment type="caution">
    <text evidence="6">The sequence shown here is derived from an EMBL/GenBank/DDBJ whole genome shotgun (WGS) entry which is preliminary data.</text>
</comment>
<feature type="coiled-coil region" evidence="1">
    <location>
        <begin position="977"/>
        <end position="1039"/>
    </location>
</feature>
<dbReference type="Proteomes" id="UP000191691">
    <property type="component" value="Unassembled WGS sequence"/>
</dbReference>
<feature type="domain" description="DUF7603" evidence="5">
    <location>
        <begin position="815"/>
        <end position="900"/>
    </location>
</feature>
<feature type="coiled-coil region" evidence="1">
    <location>
        <begin position="489"/>
        <end position="607"/>
    </location>
</feature>
<name>A0A1V6Z4S4_PENNA</name>
<sequence length="1047" mass="114498">MDMDNANRPAINIWTFFALAALDLAANAAAGPAAVATAAHVNGSPLTARAMQIGALAGVTKSGVLAFVEFAAYAGLPTAAWILLALVASSFGICVLITAEVSNLVLGETPSALLVAAVVAAIPLSGECIGIYQSAGGLYGGQAQSQLFVLGLDALGGYVFARMAHNGGYDICPYNVAAAAGAVYGVIPGFFHTILGCIAGATIVWKTNRVPLSHLPRYSRGRHPIQPLHIDTAASRHGSASYLRSVLEDDDDDEDEGPDYFDEEYEHQFTNGTPLHSRLDSEPFIPVLKSPPPTKRSSRRATSMALHPPMNRPPPLHIDVDPRSVSMSMGAGDPRHPKTPGNKISSFFGWKAANNNTVTSPGGESSSTEISDSGRSAMPSPMPPLANVPFKPGSPYDPKTNGYGLPARTPSLGASSLKENTFTSKMADIENELREISSELAGSIRREMELEDLVERLQLEGPDVNRRTSDYFSDSGTSSVRYASDPGKNEDIEKIRRAAEQERAQLKVELSQKLQEERSQRLASESHVQILESQVQQLRRERTDLSDLSSKNKELETALENTKRKLLEERQSKDNFEDLLTAMRVELEQLRNDRDQLRDNSLVEEIEALKIENASLAQLQGGRFASIAEEGGSPRNSAFGVSRSSSIARKPSGLARSGSLSRSNSVNNNSGGKSPETRESLVDKVHDIEVQRDALHRTLRSLLDRQAYQAREYEKRTRILEMELARAQQSGQPRKLGYERDVRNLRDEVNHLRMRAEDALDGKWQCEKNLAGLKMDLDRAEQETSSLRALLLEDTAAGAELTTGQEGFAEVVTTSSSLQSAFQQLQADRAGAEAGVADSEELASSLARTEALGSKVDYQLQNNASLHARLAAAIDKGDKDQQISVERINVLQNRMRELEEVLLVAQNHSEEEMGKHEEEIRLLKESQHAQLTRMMNGGRSTVGLSPRPPNAPFDSRSPRLDQTTSGEGVPLTEIVQSEILERRVKDLEKLLRDADMEMEQVVGRMNRTQIDVAQLQTDRDDALRQTRQLQTEIQAERDALGGLINAL</sequence>
<dbReference type="InterPro" id="IPR056023">
    <property type="entry name" value="DUF7603"/>
</dbReference>
<evidence type="ECO:0000313" key="7">
    <source>
        <dbReference type="Proteomes" id="UP000191691"/>
    </source>
</evidence>
<proteinExistence type="predicted"/>
<keyword evidence="3" id="KW-0812">Transmembrane</keyword>
<keyword evidence="4" id="KW-0732">Signal</keyword>
<protein>
    <recommendedName>
        <fullName evidence="5">DUF7603 domain-containing protein</fullName>
    </recommendedName>
</protein>
<feature type="compositionally biased region" description="Polar residues" evidence="2">
    <location>
        <begin position="353"/>
        <end position="374"/>
    </location>
</feature>
<dbReference type="GO" id="GO:0032982">
    <property type="term" value="C:myosin filament"/>
    <property type="evidence" value="ECO:0007669"/>
    <property type="project" value="TreeGrafter"/>
</dbReference>
<accession>A0A1V6Z4S4</accession>
<evidence type="ECO:0000256" key="3">
    <source>
        <dbReference type="SAM" id="Phobius"/>
    </source>
</evidence>
<keyword evidence="3" id="KW-0472">Membrane</keyword>
<feature type="coiled-coil region" evidence="1">
    <location>
        <begin position="888"/>
        <end position="926"/>
    </location>
</feature>
<feature type="compositionally biased region" description="Polar residues" evidence="2">
    <location>
        <begin position="470"/>
        <end position="481"/>
    </location>
</feature>
<dbReference type="AlphaFoldDB" id="A0A1V6Z4S4"/>
<dbReference type="OMA" id="DQKWQCE"/>
<feature type="transmembrane region" description="Helical" evidence="3">
    <location>
        <begin position="176"/>
        <end position="205"/>
    </location>
</feature>
<dbReference type="GO" id="GO:0000146">
    <property type="term" value="F:microfilament motor activity"/>
    <property type="evidence" value="ECO:0007669"/>
    <property type="project" value="TreeGrafter"/>
</dbReference>
<feature type="region of interest" description="Disordered" evidence="2">
    <location>
        <begin position="275"/>
        <end position="318"/>
    </location>
</feature>
<feature type="compositionally biased region" description="Low complexity" evidence="2">
    <location>
        <begin position="652"/>
        <end position="674"/>
    </location>
</feature>
<dbReference type="EMBL" id="MOOB01000003">
    <property type="protein sequence ID" value="OQE94685.1"/>
    <property type="molecule type" value="Genomic_DNA"/>
</dbReference>
<gene>
    <name evidence="6" type="ORF">PENNAL_c0003G00199</name>
</gene>
<feature type="region of interest" description="Disordered" evidence="2">
    <location>
        <begin position="628"/>
        <end position="680"/>
    </location>
</feature>
<dbReference type="PANTHER" id="PTHR45615">
    <property type="entry name" value="MYOSIN HEAVY CHAIN, NON-MUSCLE"/>
    <property type="match status" value="1"/>
</dbReference>
<evidence type="ECO:0000256" key="4">
    <source>
        <dbReference type="SAM" id="SignalP"/>
    </source>
</evidence>
<dbReference type="PANTHER" id="PTHR45615:SF40">
    <property type="entry name" value="MYOSIN HEAVY CHAIN, NON-MUSCLE"/>
    <property type="match status" value="1"/>
</dbReference>
<evidence type="ECO:0000256" key="2">
    <source>
        <dbReference type="SAM" id="MobiDB-lite"/>
    </source>
</evidence>
<evidence type="ECO:0000259" key="5">
    <source>
        <dbReference type="Pfam" id="PF24554"/>
    </source>
</evidence>
<reference evidence="7" key="1">
    <citation type="journal article" date="2017" name="Nat. Microbiol.">
        <title>Global analysis of biosynthetic gene clusters reveals vast potential of secondary metabolite production in Penicillium species.</title>
        <authorList>
            <person name="Nielsen J.C."/>
            <person name="Grijseels S."/>
            <person name="Prigent S."/>
            <person name="Ji B."/>
            <person name="Dainat J."/>
            <person name="Nielsen K.F."/>
            <person name="Frisvad J.C."/>
            <person name="Workman M."/>
            <person name="Nielsen J."/>
        </authorList>
    </citation>
    <scope>NUCLEOTIDE SEQUENCE [LARGE SCALE GENOMIC DNA]</scope>
    <source>
        <strain evidence="7">IBT 13039</strain>
    </source>
</reference>
<keyword evidence="3" id="KW-1133">Transmembrane helix</keyword>
<dbReference type="STRING" id="60175.A0A1V6Z4S4"/>
<feature type="region of interest" description="Disordered" evidence="2">
    <location>
        <begin position="937"/>
        <end position="966"/>
    </location>
</feature>
<feature type="signal peptide" evidence="4">
    <location>
        <begin position="1"/>
        <end position="30"/>
    </location>
</feature>
<dbReference type="GO" id="GO:0016460">
    <property type="term" value="C:myosin II complex"/>
    <property type="evidence" value="ECO:0007669"/>
    <property type="project" value="TreeGrafter"/>
</dbReference>
<keyword evidence="1" id="KW-0175">Coiled coil</keyword>
<feature type="transmembrane region" description="Helical" evidence="3">
    <location>
        <begin position="79"/>
        <end position="99"/>
    </location>
</feature>
<keyword evidence="7" id="KW-1185">Reference proteome</keyword>
<evidence type="ECO:0000313" key="6">
    <source>
        <dbReference type="EMBL" id="OQE94685.1"/>
    </source>
</evidence>
<evidence type="ECO:0000256" key="1">
    <source>
        <dbReference type="SAM" id="Coils"/>
    </source>
</evidence>
<dbReference type="Pfam" id="PF24554">
    <property type="entry name" value="DUF7603"/>
    <property type="match status" value="1"/>
</dbReference>
<feature type="transmembrane region" description="Helical" evidence="3">
    <location>
        <begin position="111"/>
        <end position="135"/>
    </location>
</feature>
<dbReference type="GO" id="GO:0005737">
    <property type="term" value="C:cytoplasm"/>
    <property type="evidence" value="ECO:0007669"/>
    <property type="project" value="TreeGrafter"/>
</dbReference>
<dbReference type="GO" id="GO:0051015">
    <property type="term" value="F:actin filament binding"/>
    <property type="evidence" value="ECO:0007669"/>
    <property type="project" value="TreeGrafter"/>
</dbReference>
<feature type="region of interest" description="Disordered" evidence="2">
    <location>
        <begin position="468"/>
        <end position="489"/>
    </location>
</feature>
<feature type="region of interest" description="Disordered" evidence="2">
    <location>
        <begin position="353"/>
        <end position="397"/>
    </location>
</feature>
<feature type="chain" id="PRO_5013139371" description="DUF7603 domain-containing protein" evidence="4">
    <location>
        <begin position="31"/>
        <end position="1047"/>
    </location>
</feature>
<feature type="coiled-coil region" evidence="1">
    <location>
        <begin position="710"/>
        <end position="790"/>
    </location>
</feature>
<organism evidence="6 7">
    <name type="scientific">Penicillium nalgiovense</name>
    <dbReference type="NCBI Taxonomy" id="60175"/>
    <lineage>
        <taxon>Eukaryota</taxon>
        <taxon>Fungi</taxon>
        <taxon>Dikarya</taxon>
        <taxon>Ascomycota</taxon>
        <taxon>Pezizomycotina</taxon>
        <taxon>Eurotiomycetes</taxon>
        <taxon>Eurotiomycetidae</taxon>
        <taxon>Eurotiales</taxon>
        <taxon>Aspergillaceae</taxon>
        <taxon>Penicillium</taxon>
    </lineage>
</organism>